<comment type="subcellular location">
    <subcellularLocation>
        <location evidence="1">Cell envelope</location>
    </subcellularLocation>
</comment>
<evidence type="ECO:0000256" key="2">
    <source>
        <dbReference type="ARBA" id="ARBA00023054"/>
    </source>
</evidence>
<dbReference type="Gene3D" id="2.40.420.20">
    <property type="match status" value="1"/>
</dbReference>
<dbReference type="EMBL" id="CP000390">
    <property type="protein sequence ID" value="ABG63672.1"/>
    <property type="molecule type" value="Genomic_DNA"/>
</dbReference>
<dbReference type="PANTHER" id="PTHR32347">
    <property type="entry name" value="EFFLUX SYSTEM COMPONENT YKNX-RELATED"/>
    <property type="match status" value="1"/>
</dbReference>
<dbReference type="Gene3D" id="6.10.140.1990">
    <property type="match status" value="1"/>
</dbReference>
<feature type="coiled-coil region" evidence="3">
    <location>
        <begin position="117"/>
        <end position="144"/>
    </location>
</feature>
<protein>
    <submittedName>
        <fullName evidence="5">Efflux transporter, RND family, MFP subunit</fullName>
    </submittedName>
</protein>
<dbReference type="InterPro" id="IPR050465">
    <property type="entry name" value="UPF0194_transport"/>
</dbReference>
<dbReference type="STRING" id="266779.Meso_2283"/>
<organism evidence="5">
    <name type="scientific">Chelativorans sp. (strain BNC1)</name>
    <dbReference type="NCBI Taxonomy" id="266779"/>
    <lineage>
        <taxon>Bacteria</taxon>
        <taxon>Pseudomonadati</taxon>
        <taxon>Pseudomonadota</taxon>
        <taxon>Alphaproteobacteria</taxon>
        <taxon>Hyphomicrobiales</taxon>
        <taxon>Phyllobacteriaceae</taxon>
        <taxon>Chelativorans</taxon>
    </lineage>
</organism>
<dbReference type="GO" id="GO:0030313">
    <property type="term" value="C:cell envelope"/>
    <property type="evidence" value="ECO:0007669"/>
    <property type="project" value="UniProtKB-SubCell"/>
</dbReference>
<evidence type="ECO:0000313" key="5">
    <source>
        <dbReference type="EMBL" id="ABG63672.1"/>
    </source>
</evidence>
<dbReference type="GO" id="GO:0019898">
    <property type="term" value="C:extrinsic component of membrane"/>
    <property type="evidence" value="ECO:0007669"/>
    <property type="project" value="InterPro"/>
</dbReference>
<accession>Q11G03</accession>
<dbReference type="GO" id="GO:1990195">
    <property type="term" value="C:macrolide transmembrane transporter complex"/>
    <property type="evidence" value="ECO:0007669"/>
    <property type="project" value="InterPro"/>
</dbReference>
<keyword evidence="2 3" id="KW-0175">Coiled coil</keyword>
<dbReference type="AlphaFoldDB" id="Q11G03"/>
<evidence type="ECO:0000259" key="4">
    <source>
        <dbReference type="Pfam" id="PF25989"/>
    </source>
</evidence>
<gene>
    <name evidence="5" type="ordered locus">Meso_2283</name>
</gene>
<dbReference type="Pfam" id="PF25989">
    <property type="entry name" value="YknX_C"/>
    <property type="match status" value="1"/>
</dbReference>
<dbReference type="eggNOG" id="COG0845">
    <property type="taxonomic scope" value="Bacteria"/>
</dbReference>
<dbReference type="PANTHER" id="PTHR32347:SF29">
    <property type="entry name" value="UPF0194 MEMBRANE PROTEIN YBHG"/>
    <property type="match status" value="1"/>
</dbReference>
<reference evidence="5" key="1">
    <citation type="submission" date="2006-06" db="EMBL/GenBank/DDBJ databases">
        <title>Complete sequence of chromosome of Chelativorans sp. BNC1.</title>
        <authorList>
            <consortium name="US DOE Joint Genome Institute"/>
            <person name="Copeland A."/>
            <person name="Lucas S."/>
            <person name="Lapidus A."/>
            <person name="Barry K."/>
            <person name="Detter J.C."/>
            <person name="Glavina del Rio T."/>
            <person name="Hammon N."/>
            <person name="Israni S."/>
            <person name="Dalin E."/>
            <person name="Tice H."/>
            <person name="Pitluck S."/>
            <person name="Chertkov O."/>
            <person name="Brettin T."/>
            <person name="Bruce D."/>
            <person name="Han C."/>
            <person name="Tapia R."/>
            <person name="Gilna P."/>
            <person name="Schmutz J."/>
            <person name="Larimer F."/>
            <person name="Land M."/>
            <person name="Hauser L."/>
            <person name="Kyrpides N."/>
            <person name="Mikhailova N."/>
            <person name="Richardson P."/>
        </authorList>
    </citation>
    <scope>NUCLEOTIDE SEQUENCE</scope>
    <source>
        <strain evidence="5">BNC1</strain>
    </source>
</reference>
<dbReference type="KEGG" id="mes:Meso_2283"/>
<proteinExistence type="predicted"/>
<feature type="domain" description="YknX-like C-terminal permuted SH3-like" evidence="4">
    <location>
        <begin position="329"/>
        <end position="390"/>
    </location>
</feature>
<name>Q11G03_CHESB</name>
<evidence type="ECO:0000256" key="1">
    <source>
        <dbReference type="ARBA" id="ARBA00004196"/>
    </source>
</evidence>
<evidence type="ECO:0000256" key="3">
    <source>
        <dbReference type="SAM" id="Coils"/>
    </source>
</evidence>
<dbReference type="InterPro" id="IPR058637">
    <property type="entry name" value="YknX-like_C"/>
</dbReference>
<dbReference type="OrthoDB" id="9791520at2"/>
<dbReference type="InterPro" id="IPR030190">
    <property type="entry name" value="MacA_alpha-hairpin_sf"/>
</dbReference>
<dbReference type="GO" id="GO:1990961">
    <property type="term" value="P:xenobiotic detoxification by transmembrane export across the plasma membrane"/>
    <property type="evidence" value="ECO:0007669"/>
    <property type="project" value="InterPro"/>
</dbReference>
<dbReference type="Gene3D" id="2.40.50.100">
    <property type="match status" value="1"/>
</dbReference>
<sequence length="398" mass="42341" precursor="true">MKSPWFKRILFGLAAVAVIALLAWSLREQPALVDVAEVKQGPMKVTVREEGVTRVREVYAVSAPIAGQLSRTLLNEGDRVKAGETVVAAIHPLAPPLIDRRTEAELLAARDAARSGVGIAESELQRAETALRLAETELGRALKLAVPGVISESALHRATNEFELQKAAVEAAKATVGFRRAELASAEARLMQPGSAALDAKGCCVDVLAPVDGVVLAVAAKSEQAVAAGARIADIGNTTDLEIVADLLSADAVRIGHGTKALVRDWGGERSLEATIRRVDPAAFTKVSALGIEEQRVNTVLDLDEGDGRLGHGYRVFVELAIWECADCLQVPISALFRNGSDWNVFLLTGDRVKQTAVEIGHMNDEVAQILGGVTSGDIVVLHPADTLADNSRAERRE</sequence>
<dbReference type="HOGENOM" id="CLU_018816_14_5_5"/>